<comment type="caution">
    <text evidence="1">The sequence shown here is derived from an EMBL/GenBank/DDBJ whole genome shotgun (WGS) entry which is preliminary data.</text>
</comment>
<gene>
    <name evidence="1" type="ORF">AWB78_02396</name>
</gene>
<dbReference type="EMBL" id="FCOX02000009">
    <property type="protein sequence ID" value="SAK66285.1"/>
    <property type="molecule type" value="Genomic_DNA"/>
</dbReference>
<name>A0A158B860_9BURK</name>
<protein>
    <submittedName>
        <fullName evidence="1">Uncharacterized protein</fullName>
    </submittedName>
</protein>
<dbReference type="Proteomes" id="UP000071859">
    <property type="component" value="Unassembled WGS sequence"/>
</dbReference>
<proteinExistence type="predicted"/>
<keyword evidence="2" id="KW-1185">Reference proteome</keyword>
<sequence>MTVRELMDALRGADPESIVLFLEAYADVGESDEVSHLLIPELAWVHETGAFFGERYEFRLPKSERGEVEAGRMDVVQRLERVVVLSNGPTNLRYLVDE</sequence>
<reference evidence="1" key="1">
    <citation type="submission" date="2016-01" db="EMBL/GenBank/DDBJ databases">
        <authorList>
            <person name="Peeters C."/>
        </authorList>
    </citation>
    <scope>NUCLEOTIDE SEQUENCE</scope>
    <source>
        <strain evidence="1">LMG 29321</strain>
    </source>
</reference>
<evidence type="ECO:0000313" key="1">
    <source>
        <dbReference type="EMBL" id="SAK66285.1"/>
    </source>
</evidence>
<dbReference type="OrthoDB" id="9134820at2"/>
<dbReference type="AlphaFoldDB" id="A0A158B860"/>
<evidence type="ECO:0000313" key="2">
    <source>
        <dbReference type="Proteomes" id="UP000071859"/>
    </source>
</evidence>
<dbReference type="RefSeq" id="WP_062604734.1">
    <property type="nucleotide sequence ID" value="NZ_FCOX02000009.1"/>
</dbReference>
<accession>A0A158B860</accession>
<organism evidence="1 2">
    <name type="scientific">Caballeronia calidae</name>
    <dbReference type="NCBI Taxonomy" id="1777139"/>
    <lineage>
        <taxon>Bacteria</taxon>
        <taxon>Pseudomonadati</taxon>
        <taxon>Pseudomonadota</taxon>
        <taxon>Betaproteobacteria</taxon>
        <taxon>Burkholderiales</taxon>
        <taxon>Burkholderiaceae</taxon>
        <taxon>Caballeronia</taxon>
    </lineage>
</organism>